<keyword evidence="4" id="KW-0676">Redox-active center</keyword>
<dbReference type="EMBL" id="CP038017">
    <property type="protein sequence ID" value="QIV94427.1"/>
    <property type="molecule type" value="Genomic_DNA"/>
</dbReference>
<dbReference type="Pfam" id="PF01323">
    <property type="entry name" value="DSBA"/>
    <property type="match status" value="1"/>
</dbReference>
<dbReference type="PROSITE" id="PS51352">
    <property type="entry name" value="THIOREDOXIN_2"/>
    <property type="match status" value="1"/>
</dbReference>
<dbReference type="Pfam" id="PF01346">
    <property type="entry name" value="FKBP_N"/>
    <property type="match status" value="1"/>
</dbReference>
<gene>
    <name evidence="7" type="ORF">E3E15_03260</name>
</gene>
<dbReference type="SUPFAM" id="SSF52833">
    <property type="entry name" value="Thioredoxin-like"/>
    <property type="match status" value="1"/>
</dbReference>
<dbReference type="InterPro" id="IPR000774">
    <property type="entry name" value="PPIase_FKBP_N"/>
</dbReference>
<dbReference type="PANTHER" id="PTHR13887:SF14">
    <property type="entry name" value="DISULFIDE BOND FORMATION PROTEIN D"/>
    <property type="match status" value="1"/>
</dbReference>
<keyword evidence="1 5" id="KW-0732">Signal</keyword>
<reference evidence="7 8" key="1">
    <citation type="submission" date="2019-03" db="EMBL/GenBank/DDBJ databases">
        <title>Complete Genome Sequence of Allofrancisella frigidaquae Strain SYSU 10HL1970 Isolated from Water-Cooling Systems in China.</title>
        <authorList>
            <person name="Ohrman C."/>
            <person name="Uneklint I."/>
            <person name="Sjodin A."/>
        </authorList>
    </citation>
    <scope>NUCLEOTIDE SEQUENCE [LARGE SCALE GENOMIC DNA]</scope>
    <source>
        <strain evidence="7 8">SYSU 10HL1970</strain>
    </source>
</reference>
<dbReference type="GO" id="GO:0016491">
    <property type="term" value="F:oxidoreductase activity"/>
    <property type="evidence" value="ECO:0007669"/>
    <property type="project" value="UniProtKB-KW"/>
</dbReference>
<dbReference type="InterPro" id="IPR013766">
    <property type="entry name" value="Thioredoxin_domain"/>
</dbReference>
<proteinExistence type="predicted"/>
<dbReference type="InterPro" id="IPR001853">
    <property type="entry name" value="DSBA-like_thioredoxin_dom"/>
</dbReference>
<evidence type="ECO:0000256" key="2">
    <source>
        <dbReference type="ARBA" id="ARBA00023002"/>
    </source>
</evidence>
<dbReference type="PROSITE" id="PS51257">
    <property type="entry name" value="PROKAR_LIPOPROTEIN"/>
    <property type="match status" value="1"/>
</dbReference>
<dbReference type="KEGG" id="afri:E3E15_03260"/>
<evidence type="ECO:0000313" key="7">
    <source>
        <dbReference type="EMBL" id="QIV94427.1"/>
    </source>
</evidence>
<name>A0A6M3HTM0_9GAMM</name>
<dbReference type="InterPro" id="IPR036249">
    <property type="entry name" value="Thioredoxin-like_sf"/>
</dbReference>
<protein>
    <submittedName>
        <fullName evidence="7">Disulfide bond formation protein DsbA</fullName>
    </submittedName>
</protein>
<feature type="chain" id="PRO_5026976411" evidence="5">
    <location>
        <begin position="22"/>
        <end position="317"/>
    </location>
</feature>
<keyword evidence="8" id="KW-1185">Reference proteome</keyword>
<dbReference type="Proteomes" id="UP000503320">
    <property type="component" value="Chromosome"/>
</dbReference>
<evidence type="ECO:0000256" key="1">
    <source>
        <dbReference type="ARBA" id="ARBA00022729"/>
    </source>
</evidence>
<evidence type="ECO:0000256" key="4">
    <source>
        <dbReference type="ARBA" id="ARBA00023284"/>
    </source>
</evidence>
<evidence type="ECO:0000256" key="5">
    <source>
        <dbReference type="SAM" id="SignalP"/>
    </source>
</evidence>
<feature type="signal peptide" evidence="5">
    <location>
        <begin position="1"/>
        <end position="21"/>
    </location>
</feature>
<dbReference type="CDD" id="cd03023">
    <property type="entry name" value="DsbA_Com1_like"/>
    <property type="match status" value="1"/>
</dbReference>
<dbReference type="Gene3D" id="3.40.30.10">
    <property type="entry name" value="Glutaredoxin"/>
    <property type="match status" value="1"/>
</dbReference>
<organism evidence="7 8">
    <name type="scientific">Allofrancisella frigidaquae</name>
    <dbReference type="NCBI Taxonomy" id="1085644"/>
    <lineage>
        <taxon>Bacteria</taxon>
        <taxon>Pseudomonadati</taxon>
        <taxon>Pseudomonadota</taxon>
        <taxon>Gammaproteobacteria</taxon>
        <taxon>Thiotrichales</taxon>
        <taxon>Francisellaceae</taxon>
        <taxon>Allofrancisella</taxon>
    </lineage>
</organism>
<keyword evidence="3" id="KW-1015">Disulfide bond</keyword>
<evidence type="ECO:0000259" key="6">
    <source>
        <dbReference type="PROSITE" id="PS51352"/>
    </source>
</evidence>
<accession>A0A6M3HTM0</accession>
<dbReference type="InterPro" id="IPR036944">
    <property type="entry name" value="PPIase_FKBP_N_sf"/>
</dbReference>
<dbReference type="Gene3D" id="1.10.287.460">
    <property type="entry name" value="Peptidyl-prolyl cis-trans isomerase, FKBP-type, N-terminal domain"/>
    <property type="match status" value="1"/>
</dbReference>
<evidence type="ECO:0000313" key="8">
    <source>
        <dbReference type="Proteomes" id="UP000503320"/>
    </source>
</evidence>
<dbReference type="PANTHER" id="PTHR13887">
    <property type="entry name" value="GLUTATHIONE S-TRANSFERASE KAPPA"/>
    <property type="match status" value="1"/>
</dbReference>
<sequence>MTKKKLLKALAIAIITTSLVACSGSSDNNDETTSSVAISTPTANESNVDNVKSDASYTIGYGMGSHITQDPNLKDYGFNSDKVIAGFEDAINGKKPAISQETIDKSMKELRDSLMQKMSAEQVTNFLKVKDSIYNSDLTPKTDIKDPAVVIYEFFDYQCMYCSKVAPEIEKAIVNHKDVQVAFVEFPIFGQRAPASEYAAEVGTAIYKIYGAKAYVKYHNGIFATGEDEGKLKNSTIDNVAKSAGADITKVKQVIKNNKISEHLQDTLEMGFKDLEIQGTPFLVIAPAEKADDSNTTIIGGYTQYSNIEEAIAKAKA</sequence>
<dbReference type="GO" id="GO:0006457">
    <property type="term" value="P:protein folding"/>
    <property type="evidence" value="ECO:0007669"/>
    <property type="project" value="InterPro"/>
</dbReference>
<evidence type="ECO:0000256" key="3">
    <source>
        <dbReference type="ARBA" id="ARBA00023157"/>
    </source>
</evidence>
<dbReference type="AlphaFoldDB" id="A0A6M3HTM0"/>
<feature type="domain" description="Thioredoxin" evidence="6">
    <location>
        <begin position="89"/>
        <end position="260"/>
    </location>
</feature>
<keyword evidence="2" id="KW-0560">Oxidoreductase</keyword>